<name>A0A7S1B596_9STRA</name>
<organism evidence="2">
    <name type="scientific">Corethron hystrix</name>
    <dbReference type="NCBI Taxonomy" id="216773"/>
    <lineage>
        <taxon>Eukaryota</taxon>
        <taxon>Sar</taxon>
        <taxon>Stramenopiles</taxon>
        <taxon>Ochrophyta</taxon>
        <taxon>Bacillariophyta</taxon>
        <taxon>Coscinodiscophyceae</taxon>
        <taxon>Corethrophycidae</taxon>
        <taxon>Corethrales</taxon>
        <taxon>Corethraceae</taxon>
        <taxon>Corethron</taxon>
    </lineage>
</organism>
<dbReference type="Pfam" id="PF00931">
    <property type="entry name" value="NB-ARC"/>
    <property type="match status" value="1"/>
</dbReference>
<dbReference type="Gene3D" id="3.40.50.300">
    <property type="entry name" value="P-loop containing nucleotide triphosphate hydrolases"/>
    <property type="match status" value="1"/>
</dbReference>
<dbReference type="GO" id="GO:0043531">
    <property type="term" value="F:ADP binding"/>
    <property type="evidence" value="ECO:0007669"/>
    <property type="project" value="InterPro"/>
</dbReference>
<evidence type="ECO:0000313" key="2">
    <source>
        <dbReference type="EMBL" id="CAD8874133.1"/>
    </source>
</evidence>
<dbReference type="EMBL" id="HBFR01002019">
    <property type="protein sequence ID" value="CAD8874133.1"/>
    <property type="molecule type" value="Transcribed_RNA"/>
</dbReference>
<dbReference type="PANTHER" id="PTHR36766:SF30">
    <property type="entry name" value="TIR-NBS TYPE DISEASE RESISTANCE PROTEIN-RELATED"/>
    <property type="match status" value="1"/>
</dbReference>
<gene>
    <name evidence="2" type="ORF">CHYS00102_LOCUS1296</name>
</gene>
<dbReference type="PRINTS" id="PR00364">
    <property type="entry name" value="DISEASERSIST"/>
</dbReference>
<protein>
    <recommendedName>
        <fullName evidence="1">NB-ARC domain-containing protein</fullName>
    </recommendedName>
</protein>
<evidence type="ECO:0000259" key="1">
    <source>
        <dbReference type="Pfam" id="PF00931"/>
    </source>
</evidence>
<dbReference type="PANTHER" id="PTHR36766">
    <property type="entry name" value="PLANT BROAD-SPECTRUM MILDEW RESISTANCE PROTEIN RPW8"/>
    <property type="match status" value="1"/>
</dbReference>
<accession>A0A7S1B596</accession>
<dbReference type="InterPro" id="IPR002182">
    <property type="entry name" value="NB-ARC"/>
</dbReference>
<dbReference type="SUPFAM" id="SSF52540">
    <property type="entry name" value="P-loop containing nucleoside triphosphate hydrolases"/>
    <property type="match status" value="1"/>
</dbReference>
<dbReference type="InterPro" id="IPR027417">
    <property type="entry name" value="P-loop_NTPase"/>
</dbReference>
<proteinExistence type="predicted"/>
<feature type="domain" description="NB-ARC" evidence="1">
    <location>
        <begin position="76"/>
        <end position="253"/>
    </location>
</feature>
<dbReference type="AlphaFoldDB" id="A0A7S1B596"/>
<reference evidence="2" key="1">
    <citation type="submission" date="2021-01" db="EMBL/GenBank/DDBJ databases">
        <authorList>
            <person name="Corre E."/>
            <person name="Pelletier E."/>
            <person name="Niang G."/>
            <person name="Scheremetjew M."/>
            <person name="Finn R."/>
            <person name="Kale V."/>
            <person name="Holt S."/>
            <person name="Cochrane G."/>
            <person name="Meng A."/>
            <person name="Brown T."/>
            <person name="Cohen L."/>
        </authorList>
    </citation>
    <scope>NUCLEOTIDE SEQUENCE</scope>
    <source>
        <strain evidence="2">308</strain>
    </source>
</reference>
<sequence length="971" mass="109958">MKPRYYLIIKKTPTIMALAKIPVEASSILSSSQNDDSEPILIPRARLLLQICDFLQGGKNSIDLDNKYVEQSQPPNYQLTLRGMGGIGKSTLAAMAVSSTNMRSYFDHILWLNLGQNLAIRSGRNNLTYDIYLQCLRQICDQLQISAEIFHVEVVLQPGDNALTKAAKTVQAMEKSKIDMANIIKGLKVLVILDDVWNHEDVDLFNFGEHMSSPFSLLLTTRTFDKQPNARSHFIDIDLLNQEEASRLFCLEASLVGSIEFNAIQAIDSLMKKCQCGNLPFAIRMLARRLKAFQRNSSDISLTDLVKTMEDSTQNPNLAPMINLLDKSFAFVADGTMQFATKLFFSIFTRVFYREDCLKAWVPEDVVNLLWKSIYENDDTKELKYTFSEYKIKRIGDISELMCAIGLLDESNINLQGQQTKRQKQFRVHHDLMWEYGKWFSSKVDSVNEALNRHNENSFHEDDKRLAGIREQTLKRNTVKWNKMIVEWYFSRPFENIVFFSDWLPIHMVNAEMFDEASALLRSEEMFVKQLMHNGVRHGTLSIVAFIRLFKSASASYSGTTAMSNRDVISPITLVISSLHCFLFNFCITSTQLDISSKREIGHALILLGVEIQKNWKWADALDYFCNALIIFRSTGCPEDHLDILRVNEHIESCALNHIILVPFGSPHRLQLKYAESFCMEGADKTNLSLELSSHPGYAIVKMEDKYSISNIWTKISWKFIYLGVGRKDSSLVINYDCQQLKSITDDSSMFVTMGAFDIGMPVSLKTRLEFEDEKTKQESQGLIEKLDSACLFSITPDGSIHPVMAPHLCLGISPYPSLYLVACNSPNRAVFKNFSDLMNSKQDTLSGGVLLELSSHPGMGLVPYFDKAVPLSVLGGLKALVVGLGPIEKTLSVRMNKKNHIDIMGSLYGISLSYSLKSRQLYFSEFMELWCFEFIINSDGTISPEVDQNLVLGFQVPGTELYGNVQKNEA</sequence>